<dbReference type="InterPro" id="IPR051077">
    <property type="entry name" value="Ca-dependent_lectin"/>
</dbReference>
<dbReference type="PANTHER" id="PTHR24024:SF18">
    <property type="entry name" value="SHORT-CHAIN COLLAGEN C4-LIKE"/>
    <property type="match status" value="1"/>
</dbReference>
<evidence type="ECO:0000313" key="2">
    <source>
        <dbReference type="Proteomes" id="UP000683360"/>
    </source>
</evidence>
<evidence type="ECO:0000313" key="1">
    <source>
        <dbReference type="EMBL" id="CAG2212415.1"/>
    </source>
</evidence>
<accession>A0A8S3RV18</accession>
<dbReference type="PANTHER" id="PTHR24024">
    <property type="entry name" value="PULMONARY SURFACTANT-ASSOCIATED PROTEIN A"/>
    <property type="match status" value="1"/>
</dbReference>
<dbReference type="Proteomes" id="UP000683360">
    <property type="component" value="Unassembled WGS sequence"/>
</dbReference>
<dbReference type="AlphaFoldDB" id="A0A8S3RV18"/>
<comment type="caution">
    <text evidence="1">The sequence shown here is derived from an EMBL/GenBank/DDBJ whole genome shotgun (WGS) entry which is preliminary data.</text>
</comment>
<sequence length="199" mass="22083">MERNLKDLQSLHVHNGENSGETYIRWGKTSCPEESNLVYDGYAAGKHHNIGGSGSNILCLPKSPEWKDYKDGQNTWRGKLYGIEYEITQNKPYPNTFHDKDIPCAVCLSTRSTVLMVPGKVTCHDGWHKEFSGYLMSQSSTNGRTPSEYICVDEKLESVPGGDAGRNEAVVYPVEAVCGSLKCPPYVNGRELTCVVCSR</sequence>
<protein>
    <recommendedName>
        <fullName evidence="3">Short-chain collagen C4-like</fullName>
    </recommendedName>
</protein>
<dbReference type="EMBL" id="CAJPWZ010001297">
    <property type="protein sequence ID" value="CAG2212415.1"/>
    <property type="molecule type" value="Genomic_DNA"/>
</dbReference>
<proteinExistence type="predicted"/>
<organism evidence="1 2">
    <name type="scientific">Mytilus edulis</name>
    <name type="common">Blue mussel</name>
    <dbReference type="NCBI Taxonomy" id="6550"/>
    <lineage>
        <taxon>Eukaryota</taxon>
        <taxon>Metazoa</taxon>
        <taxon>Spiralia</taxon>
        <taxon>Lophotrochozoa</taxon>
        <taxon>Mollusca</taxon>
        <taxon>Bivalvia</taxon>
        <taxon>Autobranchia</taxon>
        <taxon>Pteriomorphia</taxon>
        <taxon>Mytilida</taxon>
        <taxon>Mytiloidea</taxon>
        <taxon>Mytilidae</taxon>
        <taxon>Mytilinae</taxon>
        <taxon>Mytilus</taxon>
    </lineage>
</organism>
<gene>
    <name evidence="1" type="ORF">MEDL_26363</name>
</gene>
<reference evidence="1" key="1">
    <citation type="submission" date="2021-03" db="EMBL/GenBank/DDBJ databases">
        <authorList>
            <person name="Bekaert M."/>
        </authorList>
    </citation>
    <scope>NUCLEOTIDE SEQUENCE</scope>
</reference>
<evidence type="ECO:0008006" key="3">
    <source>
        <dbReference type="Google" id="ProtNLM"/>
    </source>
</evidence>
<keyword evidence="2" id="KW-1185">Reference proteome</keyword>
<name>A0A8S3RV18_MYTED</name>
<dbReference type="OrthoDB" id="6127486at2759"/>
<dbReference type="GO" id="GO:0005615">
    <property type="term" value="C:extracellular space"/>
    <property type="evidence" value="ECO:0007669"/>
    <property type="project" value="TreeGrafter"/>
</dbReference>